<dbReference type="AlphaFoldDB" id="A0A7C9IMZ1"/>
<dbReference type="InterPro" id="IPR036779">
    <property type="entry name" value="LysM_dom_sf"/>
</dbReference>
<dbReference type="InterPro" id="IPR018392">
    <property type="entry name" value="LysM"/>
</dbReference>
<feature type="domain" description="LysM" evidence="2">
    <location>
        <begin position="328"/>
        <end position="372"/>
    </location>
</feature>
<evidence type="ECO:0000313" key="3">
    <source>
        <dbReference type="EMBL" id="MYL83906.1"/>
    </source>
</evidence>
<dbReference type="PROSITE" id="PS51782">
    <property type="entry name" value="LYSM"/>
    <property type="match status" value="1"/>
</dbReference>
<dbReference type="Gene3D" id="3.10.350.10">
    <property type="entry name" value="LysM domain"/>
    <property type="match status" value="1"/>
</dbReference>
<feature type="region of interest" description="Disordered" evidence="1">
    <location>
        <begin position="47"/>
        <end position="71"/>
    </location>
</feature>
<protein>
    <submittedName>
        <fullName evidence="3">DUF459 domain-containing protein</fullName>
    </submittedName>
</protein>
<dbReference type="SUPFAM" id="SSF54106">
    <property type="entry name" value="LysM domain"/>
    <property type="match status" value="1"/>
</dbReference>
<evidence type="ECO:0000256" key="1">
    <source>
        <dbReference type="SAM" id="MobiDB-lite"/>
    </source>
</evidence>
<dbReference type="RefSeq" id="WP_160961473.1">
    <property type="nucleotide sequence ID" value="NZ_WVUD01000021.1"/>
</dbReference>
<dbReference type="PANTHER" id="PTHR30383">
    <property type="entry name" value="THIOESTERASE 1/PROTEASE 1/LYSOPHOSPHOLIPASE L1"/>
    <property type="match status" value="1"/>
</dbReference>
<dbReference type="Pfam" id="PF04311">
    <property type="entry name" value="DUF459"/>
    <property type="match status" value="1"/>
</dbReference>
<dbReference type="InterPro" id="IPR007407">
    <property type="entry name" value="DUF459"/>
</dbReference>
<feature type="compositionally biased region" description="Low complexity" evidence="1">
    <location>
        <begin position="51"/>
        <end position="71"/>
    </location>
</feature>
<dbReference type="SUPFAM" id="SSF52266">
    <property type="entry name" value="SGNH hydrolase"/>
    <property type="match status" value="1"/>
</dbReference>
<feature type="compositionally biased region" description="Basic and acidic residues" evidence="1">
    <location>
        <begin position="306"/>
        <end position="319"/>
    </location>
</feature>
<dbReference type="EMBL" id="WVUD01000021">
    <property type="protein sequence ID" value="MYL83906.1"/>
    <property type="molecule type" value="Genomic_DNA"/>
</dbReference>
<sequence>MTAPAPPRGGHIARVAAMPRAKRPGHGLVLALLIVLLCLCGAACSQDDPQKTPSATPTAPQTAATPGKRPAASAAAATRRILVVGDSLSISLGEQLEHALAGAPGVDFTRDGTRSTGLSRPELLDWPARLRELTAQTPPDVAVIMLGANDAMPLTAADGSRTYFENPAWVEAYAAKARELVDICKQANPAAAIFWVGVPSMGEPTLGAGVKQINAALAAMCAATGCRFISTEAAFSDSEGRFTRHARDAATSETVPIRTADGVHLTDSGSRLLAGVVLQSLTGRELLPPTAGTNELLAQARDLRAVADEPRQPPKEPPAKAKPRASHKTYTIRNGDTLLTIAKRLGLDPDDIAAVNPGVDSRRLSIGQTLRLPVKR</sequence>
<dbReference type="Proteomes" id="UP000482487">
    <property type="component" value="Unassembled WGS sequence"/>
</dbReference>
<dbReference type="CDD" id="cd00118">
    <property type="entry name" value="LysM"/>
    <property type="match status" value="1"/>
</dbReference>
<accession>A0A7C9IMZ1</accession>
<dbReference type="PANTHER" id="PTHR30383:SF5">
    <property type="entry name" value="SGNH HYDROLASE-TYPE ESTERASE DOMAIN-CONTAINING PROTEIN"/>
    <property type="match status" value="1"/>
</dbReference>
<proteinExistence type="predicted"/>
<name>A0A7C9IMZ1_9BACT</name>
<dbReference type="GO" id="GO:0004622">
    <property type="term" value="F:phosphatidylcholine lysophospholipase activity"/>
    <property type="evidence" value="ECO:0007669"/>
    <property type="project" value="TreeGrafter"/>
</dbReference>
<dbReference type="Pfam" id="PF01476">
    <property type="entry name" value="LysM"/>
    <property type="match status" value="1"/>
</dbReference>
<dbReference type="SMART" id="SM00257">
    <property type="entry name" value="LysM"/>
    <property type="match status" value="1"/>
</dbReference>
<dbReference type="OrthoDB" id="445620at2"/>
<feature type="region of interest" description="Disordered" evidence="1">
    <location>
        <begin position="306"/>
        <end position="328"/>
    </location>
</feature>
<reference evidence="3 4" key="1">
    <citation type="submission" date="2020-01" db="EMBL/GenBank/DDBJ databases">
        <title>Genome sequence of Desulfovibrio aerotolerans DSM 16695(T).</title>
        <authorList>
            <person name="Karnachuk O."/>
            <person name="Avakyan M."/>
            <person name="Mardanov A."/>
            <person name="Kadnikov V."/>
            <person name="Ravin N."/>
        </authorList>
    </citation>
    <scope>NUCLEOTIDE SEQUENCE [LARGE SCALE GENOMIC DNA]</scope>
    <source>
        <strain evidence="3 4">DSM 16695</strain>
    </source>
</reference>
<dbReference type="InterPro" id="IPR036514">
    <property type="entry name" value="SGNH_hydro_sf"/>
</dbReference>
<gene>
    <name evidence="3" type="ORF">GTA51_12280</name>
</gene>
<keyword evidence="4" id="KW-1185">Reference proteome</keyword>
<dbReference type="InterPro" id="IPR051532">
    <property type="entry name" value="Ester_Hydrolysis_Enzymes"/>
</dbReference>
<comment type="caution">
    <text evidence="3">The sequence shown here is derived from an EMBL/GenBank/DDBJ whole genome shotgun (WGS) entry which is preliminary data.</text>
</comment>
<evidence type="ECO:0000259" key="2">
    <source>
        <dbReference type="PROSITE" id="PS51782"/>
    </source>
</evidence>
<organism evidence="3 4">
    <name type="scientific">Solidesulfovibrio aerotolerans</name>
    <dbReference type="NCBI Taxonomy" id="295255"/>
    <lineage>
        <taxon>Bacteria</taxon>
        <taxon>Pseudomonadati</taxon>
        <taxon>Thermodesulfobacteriota</taxon>
        <taxon>Desulfovibrionia</taxon>
        <taxon>Desulfovibrionales</taxon>
        <taxon>Desulfovibrionaceae</taxon>
        <taxon>Solidesulfovibrio</taxon>
    </lineage>
</organism>
<dbReference type="Gene3D" id="3.40.50.1110">
    <property type="entry name" value="SGNH hydrolase"/>
    <property type="match status" value="1"/>
</dbReference>
<evidence type="ECO:0000313" key="4">
    <source>
        <dbReference type="Proteomes" id="UP000482487"/>
    </source>
</evidence>